<evidence type="ECO:0000256" key="1">
    <source>
        <dbReference type="SAM" id="MobiDB-lite"/>
    </source>
</evidence>
<dbReference type="EMBL" id="RBRK01000065">
    <property type="protein sequence ID" value="RMQ76778.1"/>
    <property type="molecule type" value="Genomic_DNA"/>
</dbReference>
<dbReference type="STRING" id="33069.AO065_08145"/>
<evidence type="ECO:0008006" key="4">
    <source>
        <dbReference type="Google" id="ProtNLM"/>
    </source>
</evidence>
<dbReference type="InterPro" id="IPR011008">
    <property type="entry name" value="Dimeric_a/b-barrel"/>
</dbReference>
<comment type="caution">
    <text evidence="2">The sequence shown here is derived from an EMBL/GenBank/DDBJ whole genome shotgun (WGS) entry which is preliminary data.</text>
</comment>
<feature type="compositionally biased region" description="Basic residues" evidence="1">
    <location>
        <begin position="1"/>
        <end position="13"/>
    </location>
</feature>
<protein>
    <recommendedName>
        <fullName evidence="4">EthD domain-containing protein</fullName>
    </recommendedName>
</protein>
<gene>
    <name evidence="2" type="ORF">ALP98_100601</name>
</gene>
<reference evidence="2 3" key="1">
    <citation type="submission" date="2018-08" db="EMBL/GenBank/DDBJ databases">
        <title>Recombination of ecologically and evolutionarily significant loci maintains genetic cohesion in the Pseudomonas syringae species complex.</title>
        <authorList>
            <person name="Dillon M."/>
            <person name="Thakur S."/>
            <person name="Almeida R.N.D."/>
            <person name="Weir B.S."/>
            <person name="Guttman D.S."/>
        </authorList>
    </citation>
    <scope>NUCLEOTIDE SEQUENCE [LARGE SCALE GENOMIC DNA]</scope>
    <source>
        <strain evidence="2 3">ICMP 11296</strain>
    </source>
</reference>
<proteinExistence type="predicted"/>
<dbReference type="Gene3D" id="3.30.70.100">
    <property type="match status" value="1"/>
</dbReference>
<feature type="region of interest" description="Disordered" evidence="1">
    <location>
        <begin position="1"/>
        <end position="24"/>
    </location>
</feature>
<sequence length="476" mass="52497">MAGTRPYRHRRIGHAGDGQRGPGHLCRPRPGVARHGGGWNRCDGRYAVLGAGAVVDGAGGIDHRALLQAGYRIQSGLVGIYLPARRVCAGDAQTRRYPAPELFRRVWYRARRAAGTDVVGGVGTYSGRRLPGASVRLAVHRFEPMCPPVICLELTSRTKRLRETSSGQRALMHTSEFSGNYGARDENIVINSYTTVLRRNGVPNDLFATYWRDVHGPLCARLEGLGWYVQHHLTREKDGHLWPLIEGVTPLPGYVLDGGVEIGFLSAESQQQFKDASALLFSDEQNMFEQTIAYDVPDGSSTLVDRLPDPIPNETATLDKMHLHFHLASDDLPAARKAIEKLASEMAAADAVLKLRLHLAQPYDNAQPAPPAPDVDHKVEESRLNIIMMELVFESAWARRTYYASEHFKAITQGISEHVRYITPFGVSGVYTYVRDAVMTTAGIRGSRQAELIRQLGAINQTRPEIESLFGAASTS</sequence>
<dbReference type="AlphaFoldDB" id="A0A3M4PEW8"/>
<evidence type="ECO:0000313" key="2">
    <source>
        <dbReference type="EMBL" id="RMQ76778.1"/>
    </source>
</evidence>
<name>A0A3M4PEW8_PSEVI</name>
<accession>A0A3M4PEW8</accession>
<evidence type="ECO:0000313" key="3">
    <source>
        <dbReference type="Proteomes" id="UP000271866"/>
    </source>
</evidence>
<organism evidence="2 3">
    <name type="scientific">Pseudomonas viridiflava</name>
    <name type="common">Phytomonas viridiflava</name>
    <dbReference type="NCBI Taxonomy" id="33069"/>
    <lineage>
        <taxon>Bacteria</taxon>
        <taxon>Pseudomonadati</taxon>
        <taxon>Pseudomonadota</taxon>
        <taxon>Gammaproteobacteria</taxon>
        <taxon>Pseudomonadales</taxon>
        <taxon>Pseudomonadaceae</taxon>
        <taxon>Pseudomonas</taxon>
    </lineage>
</organism>
<dbReference type="Proteomes" id="UP000271866">
    <property type="component" value="Unassembled WGS sequence"/>
</dbReference>
<dbReference type="SUPFAM" id="SSF54909">
    <property type="entry name" value="Dimeric alpha+beta barrel"/>
    <property type="match status" value="1"/>
</dbReference>